<dbReference type="AlphaFoldDB" id="A0A918WIR3"/>
<feature type="transmembrane region" description="Helical" evidence="6">
    <location>
        <begin position="294"/>
        <end position="317"/>
    </location>
</feature>
<dbReference type="PANTHER" id="PTHR43124:SF3">
    <property type="entry name" value="CHLORAMPHENICOL EFFLUX PUMP RV0191"/>
    <property type="match status" value="1"/>
</dbReference>
<dbReference type="Pfam" id="PF07690">
    <property type="entry name" value="MFS_1"/>
    <property type="match status" value="1"/>
</dbReference>
<evidence type="ECO:0000313" key="8">
    <source>
        <dbReference type="EMBL" id="GHC55409.1"/>
    </source>
</evidence>
<feature type="transmembrane region" description="Helical" evidence="6">
    <location>
        <begin position="270"/>
        <end position="288"/>
    </location>
</feature>
<protein>
    <submittedName>
        <fullName evidence="8">MFS transporter</fullName>
    </submittedName>
</protein>
<keyword evidence="3 6" id="KW-0812">Transmembrane</keyword>
<feature type="transmembrane region" description="Helical" evidence="6">
    <location>
        <begin position="44"/>
        <end position="63"/>
    </location>
</feature>
<dbReference type="InterPro" id="IPR011701">
    <property type="entry name" value="MFS"/>
</dbReference>
<dbReference type="PROSITE" id="PS50850">
    <property type="entry name" value="MFS"/>
    <property type="match status" value="1"/>
</dbReference>
<keyword evidence="9" id="KW-1185">Reference proteome</keyword>
<feature type="transmembrane region" description="Helical" evidence="6">
    <location>
        <begin position="129"/>
        <end position="151"/>
    </location>
</feature>
<dbReference type="InterPro" id="IPR036259">
    <property type="entry name" value="MFS_trans_sf"/>
</dbReference>
<feature type="transmembrane region" description="Helical" evidence="6">
    <location>
        <begin position="367"/>
        <end position="384"/>
    </location>
</feature>
<proteinExistence type="predicted"/>
<feature type="transmembrane region" description="Helical" evidence="6">
    <location>
        <begin position="200"/>
        <end position="219"/>
    </location>
</feature>
<dbReference type="GO" id="GO:0022857">
    <property type="term" value="F:transmembrane transporter activity"/>
    <property type="evidence" value="ECO:0007669"/>
    <property type="project" value="InterPro"/>
</dbReference>
<feature type="domain" description="Major facilitator superfamily (MFS) profile" evidence="7">
    <location>
        <begin position="4"/>
        <end position="390"/>
    </location>
</feature>
<gene>
    <name evidence="8" type="ORF">GCM10007315_17920</name>
</gene>
<evidence type="ECO:0000256" key="4">
    <source>
        <dbReference type="ARBA" id="ARBA00022989"/>
    </source>
</evidence>
<comment type="subcellular location">
    <subcellularLocation>
        <location evidence="1">Cell membrane</location>
        <topology evidence="1">Multi-pass membrane protein</topology>
    </subcellularLocation>
</comment>
<organism evidence="8 9">
    <name type="scientific">Neogemmobacter tilapiae</name>
    <dbReference type="NCBI Taxonomy" id="875041"/>
    <lineage>
        <taxon>Bacteria</taxon>
        <taxon>Pseudomonadati</taxon>
        <taxon>Pseudomonadota</taxon>
        <taxon>Alphaproteobacteria</taxon>
        <taxon>Rhodobacterales</taxon>
        <taxon>Paracoccaceae</taxon>
        <taxon>Neogemmobacter</taxon>
    </lineage>
</organism>
<evidence type="ECO:0000256" key="1">
    <source>
        <dbReference type="ARBA" id="ARBA00004651"/>
    </source>
</evidence>
<evidence type="ECO:0000259" key="7">
    <source>
        <dbReference type="PROSITE" id="PS50850"/>
    </source>
</evidence>
<reference evidence="8" key="1">
    <citation type="journal article" date="2014" name="Int. J. Syst. Evol. Microbiol.">
        <title>Complete genome sequence of Corynebacterium casei LMG S-19264T (=DSM 44701T), isolated from a smear-ripened cheese.</title>
        <authorList>
            <consortium name="US DOE Joint Genome Institute (JGI-PGF)"/>
            <person name="Walter F."/>
            <person name="Albersmeier A."/>
            <person name="Kalinowski J."/>
            <person name="Ruckert C."/>
        </authorList>
    </citation>
    <scope>NUCLEOTIDE SEQUENCE</scope>
    <source>
        <strain evidence="8">KCTC 23310</strain>
    </source>
</reference>
<keyword evidence="5 6" id="KW-0472">Membrane</keyword>
<dbReference type="RefSeq" id="WP_189411322.1">
    <property type="nucleotide sequence ID" value="NZ_BMYJ01000005.1"/>
</dbReference>
<keyword evidence="4 6" id="KW-1133">Transmembrane helix</keyword>
<dbReference type="Gene3D" id="1.20.1250.20">
    <property type="entry name" value="MFS general substrate transporter like domains"/>
    <property type="match status" value="2"/>
</dbReference>
<dbReference type="InterPro" id="IPR020846">
    <property type="entry name" value="MFS_dom"/>
</dbReference>
<evidence type="ECO:0000256" key="2">
    <source>
        <dbReference type="ARBA" id="ARBA00022475"/>
    </source>
</evidence>
<dbReference type="SUPFAM" id="SSF103473">
    <property type="entry name" value="MFS general substrate transporter"/>
    <property type="match status" value="1"/>
</dbReference>
<accession>A0A918WIR3</accession>
<evidence type="ECO:0000256" key="3">
    <source>
        <dbReference type="ARBA" id="ARBA00022692"/>
    </source>
</evidence>
<evidence type="ECO:0000256" key="5">
    <source>
        <dbReference type="ARBA" id="ARBA00023136"/>
    </source>
</evidence>
<name>A0A918WIR3_9RHOB</name>
<reference evidence="8" key="2">
    <citation type="submission" date="2020-09" db="EMBL/GenBank/DDBJ databases">
        <authorList>
            <person name="Sun Q."/>
            <person name="Kim S."/>
        </authorList>
    </citation>
    <scope>NUCLEOTIDE SEQUENCE</scope>
    <source>
        <strain evidence="8">KCTC 23310</strain>
    </source>
</reference>
<dbReference type="InterPro" id="IPR050189">
    <property type="entry name" value="MFS_Efflux_Transporters"/>
</dbReference>
<evidence type="ECO:0000256" key="6">
    <source>
        <dbReference type="SAM" id="Phobius"/>
    </source>
</evidence>
<feature type="transmembrane region" description="Helical" evidence="6">
    <location>
        <begin position="239"/>
        <end position="258"/>
    </location>
</feature>
<dbReference type="PANTHER" id="PTHR43124">
    <property type="entry name" value="PURINE EFFLUX PUMP PBUE"/>
    <property type="match status" value="1"/>
</dbReference>
<feature type="transmembrane region" description="Helical" evidence="6">
    <location>
        <begin position="97"/>
        <end position="117"/>
    </location>
</feature>
<dbReference type="EMBL" id="BMYJ01000005">
    <property type="protein sequence ID" value="GHC55409.1"/>
    <property type="molecule type" value="Genomic_DNA"/>
</dbReference>
<feature type="transmembrane region" description="Helical" evidence="6">
    <location>
        <begin position="157"/>
        <end position="179"/>
    </location>
</feature>
<dbReference type="Proteomes" id="UP000638981">
    <property type="component" value="Unassembled WGS sequence"/>
</dbReference>
<feature type="transmembrane region" description="Helical" evidence="6">
    <location>
        <begin position="70"/>
        <end position="91"/>
    </location>
</feature>
<evidence type="ECO:0000313" key="9">
    <source>
        <dbReference type="Proteomes" id="UP000638981"/>
    </source>
</evidence>
<sequence length="390" mass="40065">MSAGVWALIAAYVLSQFTRACLAVLAPLLKTDLGATAGDLADASGLWFLTFAAMQLPVGWALDRFGPRRVASVLMALGGGGGAALFALAAGPGQIKLAMGLIGVGFSPVLMSSYFIFARTQSPARFGTLAGIVVGIGTLGNLASATPLAWAAETLGWRAAMGGIGAVSLVLAALVFALVRDPERSAAGGQGSLLTLFKMPALWPILAMMAVCYTPIAALRGFWIGPYYADVFGWGTDQIGTVTLIVGAAMVAGTFAFGPLERALGTRKGLILPTNLIVMACLFALWALPATPGTTTLVLFAAIGLFGASFPMVIAHGRAFIPAHLTGRGVTLLNLFGIAPVGIAQFLTGRLHGAIAPVPPEAPFKAVFLALAILVALGCLAYAFSKDRTD</sequence>
<keyword evidence="2" id="KW-1003">Cell membrane</keyword>
<dbReference type="GO" id="GO:0005886">
    <property type="term" value="C:plasma membrane"/>
    <property type="evidence" value="ECO:0007669"/>
    <property type="project" value="UniProtKB-SubCell"/>
</dbReference>
<feature type="transmembrane region" description="Helical" evidence="6">
    <location>
        <begin position="329"/>
        <end position="347"/>
    </location>
</feature>
<comment type="caution">
    <text evidence="8">The sequence shown here is derived from an EMBL/GenBank/DDBJ whole genome shotgun (WGS) entry which is preliminary data.</text>
</comment>